<dbReference type="RefSeq" id="WP_346126647.1">
    <property type="nucleotide sequence ID" value="NZ_BAAAXC010000015.1"/>
</dbReference>
<dbReference type="EMBL" id="JBHMCE010000004">
    <property type="protein sequence ID" value="MFB9527980.1"/>
    <property type="molecule type" value="Genomic_DNA"/>
</dbReference>
<evidence type="ECO:0000313" key="1">
    <source>
        <dbReference type="EMBL" id="MFB9527980.1"/>
    </source>
</evidence>
<organism evidence="1 2">
    <name type="scientific">Nonomuraea roseola</name>
    <dbReference type="NCBI Taxonomy" id="46179"/>
    <lineage>
        <taxon>Bacteria</taxon>
        <taxon>Bacillati</taxon>
        <taxon>Actinomycetota</taxon>
        <taxon>Actinomycetes</taxon>
        <taxon>Streptosporangiales</taxon>
        <taxon>Streptosporangiaceae</taxon>
        <taxon>Nonomuraea</taxon>
    </lineage>
</organism>
<accession>A0ABV5PXM4</accession>
<keyword evidence="2" id="KW-1185">Reference proteome</keyword>
<gene>
    <name evidence="1" type="ORF">ACFFRN_15290</name>
</gene>
<sequence>MAEQSENQRRAYELLGVLLERAAREELPVIAWTVASAQSEPILAGHCEAVDPIQRQDDFEAWRAALGAEAWPNGIKQDYGVRLHASVADQGAGVTVTLAAEIRHDEM</sequence>
<evidence type="ECO:0000313" key="2">
    <source>
        <dbReference type="Proteomes" id="UP001589646"/>
    </source>
</evidence>
<protein>
    <submittedName>
        <fullName evidence="1">Uncharacterized protein</fullName>
    </submittedName>
</protein>
<comment type="caution">
    <text evidence="1">The sequence shown here is derived from an EMBL/GenBank/DDBJ whole genome shotgun (WGS) entry which is preliminary data.</text>
</comment>
<name>A0ABV5PXM4_9ACTN</name>
<proteinExistence type="predicted"/>
<dbReference type="Proteomes" id="UP001589646">
    <property type="component" value="Unassembled WGS sequence"/>
</dbReference>
<reference evidence="1 2" key="1">
    <citation type="submission" date="2024-09" db="EMBL/GenBank/DDBJ databases">
        <authorList>
            <person name="Sun Q."/>
            <person name="Mori K."/>
        </authorList>
    </citation>
    <scope>NUCLEOTIDE SEQUENCE [LARGE SCALE GENOMIC DNA]</scope>
    <source>
        <strain evidence="1 2">JCM 3323</strain>
    </source>
</reference>